<evidence type="ECO:0000256" key="4">
    <source>
        <dbReference type="ARBA" id="ARBA00022679"/>
    </source>
</evidence>
<dbReference type="EMBL" id="JARZFX010000026">
    <property type="protein sequence ID" value="MEC5426005.1"/>
    <property type="molecule type" value="Genomic_DNA"/>
</dbReference>
<evidence type="ECO:0000256" key="3">
    <source>
        <dbReference type="ARBA" id="ARBA00017473"/>
    </source>
</evidence>
<feature type="domain" description="GHMP kinase N-terminal" evidence="10">
    <location>
        <begin position="66"/>
        <end position="143"/>
    </location>
</feature>
<evidence type="ECO:0000256" key="6">
    <source>
        <dbReference type="ARBA" id="ARBA00022777"/>
    </source>
</evidence>
<name>A0ABU6KLF5_9BACI</name>
<feature type="active site" evidence="9">
    <location>
        <position position="136"/>
    </location>
</feature>
<dbReference type="InterPro" id="IPR013750">
    <property type="entry name" value="GHMP_kinase_C_dom"/>
</dbReference>
<reference evidence="12 13" key="1">
    <citation type="journal article" date="2024" name="Int. J. Syst. Evol. Microbiol.">
        <title>Virgibacillus tibetensis sp. nov., isolated from salt lake on the Tibetan Plateau of China.</title>
        <authorList>
            <person name="Phurbu D."/>
            <person name="Liu Z.-X."/>
            <person name="Wang R."/>
            <person name="Zheng Y.-Y."/>
            <person name="Liu H.-C."/>
            <person name="Zhou Y.-G."/>
            <person name="Yu Y.-J."/>
            <person name="Li A.-H."/>
        </authorList>
    </citation>
    <scope>NUCLEOTIDE SEQUENCE [LARGE SCALE GENOMIC DNA]</scope>
    <source>
        <strain evidence="12 13">C22-A2</strain>
    </source>
</reference>
<keyword evidence="4 9" id="KW-0808">Transferase</keyword>
<comment type="function">
    <text evidence="9">Catalyzes the phosphorylation of the position 2 hydroxy group of 4-diphosphocytidyl-2C-methyl-D-erythritol.</text>
</comment>
<comment type="catalytic activity">
    <reaction evidence="9">
        <text>4-CDP-2-C-methyl-D-erythritol + ATP = 4-CDP-2-C-methyl-D-erythritol 2-phosphate + ADP + H(+)</text>
        <dbReference type="Rhea" id="RHEA:18437"/>
        <dbReference type="ChEBI" id="CHEBI:15378"/>
        <dbReference type="ChEBI" id="CHEBI:30616"/>
        <dbReference type="ChEBI" id="CHEBI:57823"/>
        <dbReference type="ChEBI" id="CHEBI:57919"/>
        <dbReference type="ChEBI" id="CHEBI:456216"/>
        <dbReference type="EC" id="2.7.1.148"/>
    </reaction>
</comment>
<evidence type="ECO:0000256" key="5">
    <source>
        <dbReference type="ARBA" id="ARBA00022741"/>
    </source>
</evidence>
<dbReference type="PANTHER" id="PTHR43527">
    <property type="entry name" value="4-DIPHOSPHOCYTIDYL-2-C-METHYL-D-ERYTHRITOL KINASE, CHLOROPLASTIC"/>
    <property type="match status" value="1"/>
</dbReference>
<keyword evidence="13" id="KW-1185">Reference proteome</keyword>
<evidence type="ECO:0000259" key="11">
    <source>
        <dbReference type="Pfam" id="PF08544"/>
    </source>
</evidence>
<dbReference type="EC" id="2.7.1.148" evidence="2 9"/>
<keyword evidence="5 9" id="KW-0547">Nucleotide-binding</keyword>
<evidence type="ECO:0000256" key="8">
    <source>
        <dbReference type="ARBA" id="ARBA00032554"/>
    </source>
</evidence>
<dbReference type="Proteomes" id="UP001335737">
    <property type="component" value="Unassembled WGS sequence"/>
</dbReference>
<comment type="similarity">
    <text evidence="1 9">Belongs to the GHMP kinase family. IspE subfamily.</text>
</comment>
<dbReference type="Gene3D" id="3.30.230.10">
    <property type="match status" value="1"/>
</dbReference>
<feature type="active site" evidence="9">
    <location>
        <position position="10"/>
    </location>
</feature>
<evidence type="ECO:0000256" key="2">
    <source>
        <dbReference type="ARBA" id="ARBA00012052"/>
    </source>
</evidence>
<keyword evidence="9" id="KW-0414">Isoprene biosynthesis</keyword>
<dbReference type="SUPFAM" id="SSF55060">
    <property type="entry name" value="GHMP Kinase, C-terminal domain"/>
    <property type="match status" value="1"/>
</dbReference>
<feature type="binding site" evidence="9">
    <location>
        <begin position="94"/>
        <end position="104"/>
    </location>
    <ligand>
        <name>ATP</name>
        <dbReference type="ChEBI" id="CHEBI:30616"/>
    </ligand>
</feature>
<comment type="caution">
    <text evidence="12">The sequence shown here is derived from an EMBL/GenBank/DDBJ whole genome shotgun (WGS) entry which is preliminary data.</text>
</comment>
<evidence type="ECO:0000256" key="7">
    <source>
        <dbReference type="ARBA" id="ARBA00022840"/>
    </source>
</evidence>
<dbReference type="InterPro" id="IPR004424">
    <property type="entry name" value="IspE"/>
</dbReference>
<dbReference type="PANTHER" id="PTHR43527:SF2">
    <property type="entry name" value="4-DIPHOSPHOCYTIDYL-2-C-METHYL-D-ERYTHRITOL KINASE, CHLOROPLASTIC"/>
    <property type="match status" value="1"/>
</dbReference>
<organism evidence="12 13">
    <name type="scientific">Virgibacillus tibetensis</name>
    <dbReference type="NCBI Taxonomy" id="3042313"/>
    <lineage>
        <taxon>Bacteria</taxon>
        <taxon>Bacillati</taxon>
        <taxon>Bacillota</taxon>
        <taxon>Bacilli</taxon>
        <taxon>Bacillales</taxon>
        <taxon>Bacillaceae</taxon>
        <taxon>Virgibacillus</taxon>
    </lineage>
</organism>
<dbReference type="InterPro" id="IPR006204">
    <property type="entry name" value="GHMP_kinase_N_dom"/>
</dbReference>
<keyword evidence="6 9" id="KW-0418">Kinase</keyword>
<accession>A0ABU6KLF5</accession>
<dbReference type="RefSeq" id="WP_327609538.1">
    <property type="nucleotide sequence ID" value="NZ_JARZFX010000026.1"/>
</dbReference>
<dbReference type="Gene3D" id="3.30.70.890">
    <property type="entry name" value="GHMP kinase, C-terminal domain"/>
    <property type="match status" value="1"/>
</dbReference>
<proteinExistence type="inferred from homology"/>
<dbReference type="PIRSF" id="PIRSF010376">
    <property type="entry name" value="IspE"/>
    <property type="match status" value="1"/>
</dbReference>
<evidence type="ECO:0000259" key="10">
    <source>
        <dbReference type="Pfam" id="PF00288"/>
    </source>
</evidence>
<dbReference type="InterPro" id="IPR036554">
    <property type="entry name" value="GHMP_kinase_C_sf"/>
</dbReference>
<dbReference type="NCBIfam" id="NF011202">
    <property type="entry name" value="PRK14608.1"/>
    <property type="match status" value="1"/>
</dbReference>
<feature type="domain" description="GHMP kinase C-terminal" evidence="11">
    <location>
        <begin position="198"/>
        <end position="273"/>
    </location>
</feature>
<evidence type="ECO:0000256" key="1">
    <source>
        <dbReference type="ARBA" id="ARBA00009684"/>
    </source>
</evidence>
<protein>
    <recommendedName>
        <fullName evidence="3 9">4-diphosphocytidyl-2-C-methyl-D-erythritol kinase</fullName>
        <shortName evidence="9">CMK</shortName>
        <ecNumber evidence="2 9">2.7.1.148</ecNumber>
    </recommendedName>
    <alternativeName>
        <fullName evidence="8 9">4-(cytidine-5'-diphospho)-2-C-methyl-D-erythritol kinase</fullName>
    </alternativeName>
</protein>
<dbReference type="GO" id="GO:0050515">
    <property type="term" value="F:4-(cytidine 5'-diphospho)-2-C-methyl-D-erythritol kinase activity"/>
    <property type="evidence" value="ECO:0007669"/>
    <property type="project" value="UniProtKB-EC"/>
</dbReference>
<comment type="pathway">
    <text evidence="9">Isoprenoid biosynthesis; isopentenyl diphosphate biosynthesis via DXP pathway; isopentenyl diphosphate from 1-deoxy-D-xylulose 5-phosphate: step 3/6.</text>
</comment>
<dbReference type="HAMAP" id="MF_00061">
    <property type="entry name" value="IspE"/>
    <property type="match status" value="1"/>
</dbReference>
<evidence type="ECO:0000313" key="13">
    <source>
        <dbReference type="Proteomes" id="UP001335737"/>
    </source>
</evidence>
<evidence type="ECO:0000256" key="9">
    <source>
        <dbReference type="HAMAP-Rule" id="MF_00061"/>
    </source>
</evidence>
<dbReference type="InterPro" id="IPR014721">
    <property type="entry name" value="Ribsml_uS5_D2-typ_fold_subgr"/>
</dbReference>
<keyword evidence="7 9" id="KW-0067">ATP-binding</keyword>
<dbReference type="NCBIfam" id="TIGR00154">
    <property type="entry name" value="ispE"/>
    <property type="match status" value="1"/>
</dbReference>
<dbReference type="Pfam" id="PF00288">
    <property type="entry name" value="GHMP_kinases_N"/>
    <property type="match status" value="1"/>
</dbReference>
<dbReference type="SUPFAM" id="SSF54211">
    <property type="entry name" value="Ribosomal protein S5 domain 2-like"/>
    <property type="match status" value="1"/>
</dbReference>
<gene>
    <name evidence="9 12" type="primary">ispE</name>
    <name evidence="12" type="ORF">QGM71_21375</name>
</gene>
<evidence type="ECO:0000313" key="12">
    <source>
        <dbReference type="EMBL" id="MEC5426005.1"/>
    </source>
</evidence>
<dbReference type="InterPro" id="IPR020568">
    <property type="entry name" value="Ribosomal_Su5_D2-typ_SF"/>
</dbReference>
<dbReference type="Pfam" id="PF08544">
    <property type="entry name" value="GHMP_kinases_C"/>
    <property type="match status" value="1"/>
</dbReference>
<sequence length="283" mass="30944">MGLFEKAPAKINLSLDVLSKREDGYHNVEMIMTTIDLSDRIELSAIEEDRIKISLESRFVPSDERNLAYKAAEMFKERYGITTGVDIKIEKHIPVSAGLGGGSSDAAAVLRGLNKLWSMNIPLAELADLGATLGSDVPFCVYGHTAIAKGRGEVIEKLPSPPSSWVVLAKPDIGVSTRTIFQRINTDTINHPNTENTIRALTNRDFSMLCANMGNALESITMSIYPEVQQIKNFMKQAGASGVLMSGSGPTVYGMVKHQSTAQRIYNGMRGFCNEVYLVRLLG</sequence>